<dbReference type="EC" id="6.3.4.19" evidence="8"/>
<reference evidence="11" key="1">
    <citation type="journal article" date="2017" name="Appl. Environ. Microbiol.">
        <title>Genomic analysis of Calderihabitans maritimus KKC1, a thermophilic hydrogenogenic carboxydotrophic bacterium isolated from marine sediment.</title>
        <authorList>
            <person name="Omae K."/>
            <person name="Yoneda Y."/>
            <person name="Fukuyama Y."/>
            <person name="Yoshida T."/>
            <person name="Sako Y."/>
        </authorList>
    </citation>
    <scope>NUCLEOTIDE SEQUENCE [LARGE SCALE GENOMIC DNA]</scope>
    <source>
        <strain evidence="11">KKC1</strain>
    </source>
</reference>
<dbReference type="GO" id="GO:0005524">
    <property type="term" value="F:ATP binding"/>
    <property type="evidence" value="ECO:0007669"/>
    <property type="project" value="UniProtKB-UniRule"/>
</dbReference>
<dbReference type="SUPFAM" id="SSF52402">
    <property type="entry name" value="Adenine nucleotide alpha hydrolases-like"/>
    <property type="match status" value="1"/>
</dbReference>
<accession>A0A1Z5HS85</accession>
<organism evidence="10 11">
    <name type="scientific">Calderihabitans maritimus</name>
    <dbReference type="NCBI Taxonomy" id="1246530"/>
    <lineage>
        <taxon>Bacteria</taxon>
        <taxon>Bacillati</taxon>
        <taxon>Bacillota</taxon>
        <taxon>Clostridia</taxon>
        <taxon>Neomoorellales</taxon>
        <taxon>Calderihabitantaceae</taxon>
        <taxon>Calderihabitans</taxon>
    </lineage>
</organism>
<dbReference type="Proteomes" id="UP000197032">
    <property type="component" value="Unassembled WGS sequence"/>
</dbReference>
<evidence type="ECO:0000256" key="4">
    <source>
        <dbReference type="ARBA" id="ARBA00022694"/>
    </source>
</evidence>
<dbReference type="SUPFAM" id="SSF56037">
    <property type="entry name" value="PheT/TilS domain"/>
    <property type="match status" value="1"/>
</dbReference>
<dbReference type="GO" id="GO:0005737">
    <property type="term" value="C:cytoplasm"/>
    <property type="evidence" value="ECO:0007669"/>
    <property type="project" value="UniProtKB-SubCell"/>
</dbReference>
<dbReference type="InterPro" id="IPR012795">
    <property type="entry name" value="tRNA_Ile_lys_synt_N"/>
</dbReference>
<dbReference type="EMBL" id="BDGJ01000063">
    <property type="protein sequence ID" value="GAW92227.1"/>
    <property type="molecule type" value="Genomic_DNA"/>
</dbReference>
<comment type="catalytic activity">
    <reaction evidence="7 8">
        <text>cytidine(34) in tRNA(Ile2) + L-lysine + ATP = lysidine(34) in tRNA(Ile2) + AMP + diphosphate + H(+)</text>
        <dbReference type="Rhea" id="RHEA:43744"/>
        <dbReference type="Rhea" id="RHEA-COMP:10625"/>
        <dbReference type="Rhea" id="RHEA-COMP:10670"/>
        <dbReference type="ChEBI" id="CHEBI:15378"/>
        <dbReference type="ChEBI" id="CHEBI:30616"/>
        <dbReference type="ChEBI" id="CHEBI:32551"/>
        <dbReference type="ChEBI" id="CHEBI:33019"/>
        <dbReference type="ChEBI" id="CHEBI:82748"/>
        <dbReference type="ChEBI" id="CHEBI:83665"/>
        <dbReference type="ChEBI" id="CHEBI:456215"/>
        <dbReference type="EC" id="6.3.4.19"/>
    </reaction>
</comment>
<sequence length="465" mass="53574">MLDKVRDTVLKYQLIHPHDHIVVGVSGGPDSMALLHVLLLLQREYRLKLYAAHLNHMFRGEEAKEDARFVETIGKKWGVPVWVEEYDVPSLVASSGMSAQEAARQVRYEFLYNVAARVNARIIAVGHHADDQAETVLMNLLRGGGLEGLSGMSPKRGKIIRPLFEVSRREIEQYCQEHNIPFRQDPSNKKTIYLRNKIRLQLIPLLKEFNPQITQALFRMADVLREENDLIDQAVDEIWSRVVEKESSEEVIFSLAEFSKLHRALKRRIVRKAYDRLTGTKTGLAYDHVESVLKLAERGHVGEKLKLPGTVWVERSYRVFSLTFFMAQKTIPFFHYVLRIPGITTIEELGLRIEAQIVEVPKKFPTDKTIAFLDYDKMSLPLYARQRKPGDRFQPLGLNGSKKLKDFFIDLKVPVVERNRIPIICDCRDRIVWVAGFRIAEPYKITPQSKRALRLAVLPAEGWNE</sequence>
<dbReference type="SMART" id="SM00977">
    <property type="entry name" value="TilS_C"/>
    <property type="match status" value="1"/>
</dbReference>
<dbReference type="InterPro" id="IPR012094">
    <property type="entry name" value="tRNA_Ile_lys_synt"/>
</dbReference>
<dbReference type="InterPro" id="IPR014729">
    <property type="entry name" value="Rossmann-like_a/b/a_fold"/>
</dbReference>
<feature type="domain" description="Lysidine-tRNA(Ile) synthetase C-terminal" evidence="9">
    <location>
        <begin position="382"/>
        <end position="455"/>
    </location>
</feature>
<dbReference type="Pfam" id="PF11734">
    <property type="entry name" value="TilS_C"/>
    <property type="match status" value="1"/>
</dbReference>
<evidence type="ECO:0000256" key="5">
    <source>
        <dbReference type="ARBA" id="ARBA00022741"/>
    </source>
</evidence>
<dbReference type="OrthoDB" id="9807403at2"/>
<keyword evidence="4 8" id="KW-0819">tRNA processing</keyword>
<protein>
    <recommendedName>
        <fullName evidence="8">tRNA(Ile)-lysidine synthase</fullName>
        <ecNumber evidence="8">6.3.4.19</ecNumber>
    </recommendedName>
    <alternativeName>
        <fullName evidence="8">tRNA(Ile)-2-lysyl-cytidine synthase</fullName>
    </alternativeName>
    <alternativeName>
        <fullName evidence="8">tRNA(Ile)-lysidine synthetase</fullName>
    </alternativeName>
</protein>
<comment type="similarity">
    <text evidence="8">Belongs to the tRNA(Ile)-lysidine synthase family.</text>
</comment>
<keyword evidence="5 8" id="KW-0547">Nucleotide-binding</keyword>
<evidence type="ECO:0000256" key="7">
    <source>
        <dbReference type="ARBA" id="ARBA00048539"/>
    </source>
</evidence>
<evidence type="ECO:0000256" key="6">
    <source>
        <dbReference type="ARBA" id="ARBA00022840"/>
    </source>
</evidence>
<proteinExistence type="inferred from homology"/>
<dbReference type="GO" id="GO:0032267">
    <property type="term" value="F:tRNA(Ile)-lysidine synthase activity"/>
    <property type="evidence" value="ECO:0007669"/>
    <property type="project" value="UniProtKB-EC"/>
</dbReference>
<dbReference type="Gene3D" id="1.20.59.20">
    <property type="match status" value="1"/>
</dbReference>
<dbReference type="CDD" id="cd01992">
    <property type="entry name" value="TilS_N"/>
    <property type="match status" value="1"/>
</dbReference>
<evidence type="ECO:0000313" key="10">
    <source>
        <dbReference type="EMBL" id="GAW92227.1"/>
    </source>
</evidence>
<dbReference type="Pfam" id="PF01171">
    <property type="entry name" value="ATP_bind_3"/>
    <property type="match status" value="1"/>
</dbReference>
<evidence type="ECO:0000256" key="8">
    <source>
        <dbReference type="HAMAP-Rule" id="MF_01161"/>
    </source>
</evidence>
<evidence type="ECO:0000259" key="9">
    <source>
        <dbReference type="SMART" id="SM00977"/>
    </source>
</evidence>
<dbReference type="NCBIfam" id="TIGR02433">
    <property type="entry name" value="lysidine_TilS_C"/>
    <property type="match status" value="1"/>
</dbReference>
<dbReference type="PANTHER" id="PTHR43033">
    <property type="entry name" value="TRNA(ILE)-LYSIDINE SYNTHASE-RELATED"/>
    <property type="match status" value="1"/>
</dbReference>
<dbReference type="GO" id="GO:0006400">
    <property type="term" value="P:tRNA modification"/>
    <property type="evidence" value="ECO:0007669"/>
    <property type="project" value="UniProtKB-UniRule"/>
</dbReference>
<gene>
    <name evidence="8" type="primary">tilS</name>
    <name evidence="10" type="ORF">KKC1_13850</name>
</gene>
<comment type="function">
    <text evidence="8">Ligates lysine onto the cytidine present at position 34 of the AUA codon-specific tRNA(Ile) that contains the anticodon CAU, in an ATP-dependent manner. Cytidine is converted to lysidine, thus changing the amino acid specificity of the tRNA from methionine to isoleucine.</text>
</comment>
<evidence type="ECO:0000256" key="3">
    <source>
        <dbReference type="ARBA" id="ARBA00022598"/>
    </source>
</evidence>
<dbReference type="AlphaFoldDB" id="A0A1Z5HS85"/>
<keyword evidence="11" id="KW-1185">Reference proteome</keyword>
<dbReference type="SUPFAM" id="SSF82829">
    <property type="entry name" value="MesJ substrate recognition domain-like"/>
    <property type="match status" value="1"/>
</dbReference>
<evidence type="ECO:0000256" key="1">
    <source>
        <dbReference type="ARBA" id="ARBA00004496"/>
    </source>
</evidence>
<evidence type="ECO:0000256" key="2">
    <source>
        <dbReference type="ARBA" id="ARBA00022490"/>
    </source>
</evidence>
<dbReference type="HAMAP" id="MF_01161">
    <property type="entry name" value="tRNA_Ile_lys_synt"/>
    <property type="match status" value="1"/>
</dbReference>
<dbReference type="RefSeq" id="WP_088553628.1">
    <property type="nucleotide sequence ID" value="NZ_BDGJ01000063.1"/>
</dbReference>
<comment type="subcellular location">
    <subcellularLocation>
        <location evidence="1 8">Cytoplasm</location>
    </subcellularLocation>
</comment>
<comment type="domain">
    <text evidence="8">The N-terminal region contains the highly conserved SGGXDS motif, predicted to be a P-loop motif involved in ATP binding.</text>
</comment>
<feature type="binding site" evidence="8">
    <location>
        <begin position="26"/>
        <end position="31"/>
    </location>
    <ligand>
        <name>ATP</name>
        <dbReference type="ChEBI" id="CHEBI:30616"/>
    </ligand>
</feature>
<dbReference type="InterPro" id="IPR011063">
    <property type="entry name" value="TilS/TtcA_N"/>
</dbReference>
<keyword evidence="3 8" id="KW-0436">Ligase</keyword>
<evidence type="ECO:0000313" key="11">
    <source>
        <dbReference type="Proteomes" id="UP000197032"/>
    </source>
</evidence>
<dbReference type="NCBIfam" id="TIGR02432">
    <property type="entry name" value="lysidine_TilS_N"/>
    <property type="match status" value="1"/>
</dbReference>
<dbReference type="InterPro" id="IPR012796">
    <property type="entry name" value="Lysidine-tRNA-synth_C"/>
</dbReference>
<keyword evidence="2 8" id="KW-0963">Cytoplasm</keyword>
<comment type="caution">
    <text evidence="10">The sequence shown here is derived from an EMBL/GenBank/DDBJ whole genome shotgun (WGS) entry which is preliminary data.</text>
</comment>
<dbReference type="PANTHER" id="PTHR43033:SF1">
    <property type="entry name" value="TRNA(ILE)-LYSIDINE SYNTHASE-RELATED"/>
    <property type="match status" value="1"/>
</dbReference>
<keyword evidence="6 8" id="KW-0067">ATP-binding</keyword>
<name>A0A1Z5HS85_9FIRM</name>
<dbReference type="Gene3D" id="3.40.50.620">
    <property type="entry name" value="HUPs"/>
    <property type="match status" value="1"/>
</dbReference>